<gene>
    <name evidence="9" type="ORF">BDQ12DRAFT_674859</name>
</gene>
<feature type="transmembrane region" description="Helical" evidence="7">
    <location>
        <begin position="237"/>
        <end position="257"/>
    </location>
</feature>
<dbReference type="OrthoDB" id="6730379at2759"/>
<dbReference type="STRING" id="68775.A0A5C3MD38"/>
<keyword evidence="3 7" id="KW-0812">Transmembrane</keyword>
<keyword evidence="5 7" id="KW-0472">Membrane</keyword>
<name>A0A5C3MD38_9AGAR</name>
<dbReference type="GO" id="GO:0033229">
    <property type="term" value="F:cysteine transmembrane transporter activity"/>
    <property type="evidence" value="ECO:0007669"/>
    <property type="project" value="TreeGrafter"/>
</dbReference>
<dbReference type="FunFam" id="1.20.1250.20:FF:000064">
    <property type="entry name" value="MFS allantoate transporter"/>
    <property type="match status" value="1"/>
</dbReference>
<comment type="similarity">
    <text evidence="6">Belongs to the major facilitator superfamily. Allantoate permease family.</text>
</comment>
<feature type="transmembrane region" description="Helical" evidence="7">
    <location>
        <begin position="176"/>
        <end position="194"/>
    </location>
</feature>
<dbReference type="InterPro" id="IPR036259">
    <property type="entry name" value="MFS_trans_sf"/>
</dbReference>
<sequence>MSSVPAMVSSGKNQSDIAHVEDTQKGLYSIRSGSTYDPPAGIDSEVAEFFAQNRTAKTVVIDEATNKRLRWMIHKRVLSVMVITYFAQTLDKGTINFASIMGIREDTNLKGQQYAWLTTCVYIAILLWEFPTNRLLQRLPIAKYLAFNIAAWGAVLACTAACTNFTGLIIVRTLLGVFECVCQPAFVFLSTMWYTREEQALVIGAFYSMNGFQQCVGGLIAYGIAQVDNAKLKNWQILFTLLGCITFVWGIFVFWWLPDSPMRATCFSHEDRVLMAERVRKNETGIQNKQFKMYQALEALFDPTVWAIVMISFTNALPTGGLGAFSNIILTAFGFTQLQTYLLAIAQGAIIMTFLFSAAYLSKRYNQKLLLAFIYTLPNIAGTIVFLCVQTSSHTKVGLLIAFYCTQGFGAVAVLNLAVMSGNIAGRTKQVVASTLVFVAWAVGNAIGPQVFRDNDKPRYIKAFVAHIVVYGVQLVTIAFLRIRLMHENALKRRAQTIIPSTASGEDSDEHLDHKQAFDDLTDRENPDFRYVY</sequence>
<dbReference type="Gene3D" id="1.20.1250.20">
    <property type="entry name" value="MFS general substrate transporter like domains"/>
    <property type="match status" value="2"/>
</dbReference>
<feature type="transmembrane region" description="Helical" evidence="7">
    <location>
        <begin position="431"/>
        <end position="452"/>
    </location>
</feature>
<evidence type="ECO:0000259" key="8">
    <source>
        <dbReference type="PROSITE" id="PS50850"/>
    </source>
</evidence>
<feature type="transmembrane region" description="Helical" evidence="7">
    <location>
        <begin position="464"/>
        <end position="483"/>
    </location>
</feature>
<keyword evidence="10" id="KW-1185">Reference proteome</keyword>
<dbReference type="AlphaFoldDB" id="A0A5C3MD38"/>
<dbReference type="EMBL" id="ML213591">
    <property type="protein sequence ID" value="TFK43369.1"/>
    <property type="molecule type" value="Genomic_DNA"/>
</dbReference>
<feature type="transmembrane region" description="Helical" evidence="7">
    <location>
        <begin position="77"/>
        <end position="102"/>
    </location>
</feature>
<keyword evidence="2" id="KW-0813">Transport</keyword>
<feature type="transmembrane region" description="Helical" evidence="7">
    <location>
        <begin position="299"/>
        <end position="318"/>
    </location>
</feature>
<proteinExistence type="inferred from homology"/>
<evidence type="ECO:0000313" key="9">
    <source>
        <dbReference type="EMBL" id="TFK43369.1"/>
    </source>
</evidence>
<feature type="transmembrane region" description="Helical" evidence="7">
    <location>
        <begin position="144"/>
        <end position="170"/>
    </location>
</feature>
<evidence type="ECO:0000256" key="1">
    <source>
        <dbReference type="ARBA" id="ARBA00004141"/>
    </source>
</evidence>
<dbReference type="SUPFAM" id="SSF103473">
    <property type="entry name" value="MFS general substrate transporter"/>
    <property type="match status" value="1"/>
</dbReference>
<feature type="transmembrane region" description="Helical" evidence="7">
    <location>
        <begin position="398"/>
        <end position="419"/>
    </location>
</feature>
<comment type="subcellular location">
    <subcellularLocation>
        <location evidence="1">Membrane</location>
        <topology evidence="1">Multi-pass membrane protein</topology>
    </subcellularLocation>
</comment>
<evidence type="ECO:0000256" key="7">
    <source>
        <dbReference type="SAM" id="Phobius"/>
    </source>
</evidence>
<reference evidence="9 10" key="1">
    <citation type="journal article" date="2019" name="Nat. Ecol. Evol.">
        <title>Megaphylogeny resolves global patterns of mushroom evolution.</title>
        <authorList>
            <person name="Varga T."/>
            <person name="Krizsan K."/>
            <person name="Foldi C."/>
            <person name="Dima B."/>
            <person name="Sanchez-Garcia M."/>
            <person name="Sanchez-Ramirez S."/>
            <person name="Szollosi G.J."/>
            <person name="Szarkandi J.G."/>
            <person name="Papp V."/>
            <person name="Albert L."/>
            <person name="Andreopoulos W."/>
            <person name="Angelini C."/>
            <person name="Antonin V."/>
            <person name="Barry K.W."/>
            <person name="Bougher N.L."/>
            <person name="Buchanan P."/>
            <person name="Buyck B."/>
            <person name="Bense V."/>
            <person name="Catcheside P."/>
            <person name="Chovatia M."/>
            <person name="Cooper J."/>
            <person name="Damon W."/>
            <person name="Desjardin D."/>
            <person name="Finy P."/>
            <person name="Geml J."/>
            <person name="Haridas S."/>
            <person name="Hughes K."/>
            <person name="Justo A."/>
            <person name="Karasinski D."/>
            <person name="Kautmanova I."/>
            <person name="Kiss B."/>
            <person name="Kocsube S."/>
            <person name="Kotiranta H."/>
            <person name="LaButti K.M."/>
            <person name="Lechner B.E."/>
            <person name="Liimatainen K."/>
            <person name="Lipzen A."/>
            <person name="Lukacs Z."/>
            <person name="Mihaltcheva S."/>
            <person name="Morgado L.N."/>
            <person name="Niskanen T."/>
            <person name="Noordeloos M.E."/>
            <person name="Ohm R.A."/>
            <person name="Ortiz-Santana B."/>
            <person name="Ovrebo C."/>
            <person name="Racz N."/>
            <person name="Riley R."/>
            <person name="Savchenko A."/>
            <person name="Shiryaev A."/>
            <person name="Soop K."/>
            <person name="Spirin V."/>
            <person name="Szebenyi C."/>
            <person name="Tomsovsky M."/>
            <person name="Tulloss R.E."/>
            <person name="Uehling J."/>
            <person name="Grigoriev I.V."/>
            <person name="Vagvolgyi C."/>
            <person name="Papp T."/>
            <person name="Martin F.M."/>
            <person name="Miettinen O."/>
            <person name="Hibbett D.S."/>
            <person name="Nagy L.G."/>
        </authorList>
    </citation>
    <scope>NUCLEOTIDE SEQUENCE [LARGE SCALE GENOMIC DNA]</scope>
    <source>
        <strain evidence="9 10">CBS 166.37</strain>
    </source>
</reference>
<dbReference type="PANTHER" id="PTHR43791">
    <property type="entry name" value="PERMEASE-RELATED"/>
    <property type="match status" value="1"/>
</dbReference>
<accession>A0A5C3MD38</accession>
<evidence type="ECO:0000256" key="2">
    <source>
        <dbReference type="ARBA" id="ARBA00022448"/>
    </source>
</evidence>
<keyword evidence="4 7" id="KW-1133">Transmembrane helix</keyword>
<evidence type="ECO:0000256" key="3">
    <source>
        <dbReference type="ARBA" id="ARBA00022692"/>
    </source>
</evidence>
<dbReference type="GO" id="GO:0016020">
    <property type="term" value="C:membrane"/>
    <property type="evidence" value="ECO:0007669"/>
    <property type="project" value="UniProtKB-SubCell"/>
</dbReference>
<dbReference type="PANTHER" id="PTHR43791:SF63">
    <property type="entry name" value="HIGH AFFINITY CYSTEINE TRANSPORTER"/>
    <property type="match status" value="1"/>
</dbReference>
<feature type="transmembrane region" description="Helical" evidence="7">
    <location>
        <begin position="338"/>
        <end position="362"/>
    </location>
</feature>
<organism evidence="9 10">
    <name type="scientific">Crucibulum laeve</name>
    <dbReference type="NCBI Taxonomy" id="68775"/>
    <lineage>
        <taxon>Eukaryota</taxon>
        <taxon>Fungi</taxon>
        <taxon>Dikarya</taxon>
        <taxon>Basidiomycota</taxon>
        <taxon>Agaricomycotina</taxon>
        <taxon>Agaricomycetes</taxon>
        <taxon>Agaricomycetidae</taxon>
        <taxon>Agaricales</taxon>
        <taxon>Agaricineae</taxon>
        <taxon>Nidulariaceae</taxon>
        <taxon>Crucibulum</taxon>
    </lineage>
</organism>
<dbReference type="Pfam" id="PF07690">
    <property type="entry name" value="MFS_1"/>
    <property type="match status" value="1"/>
</dbReference>
<dbReference type="Proteomes" id="UP000308652">
    <property type="component" value="Unassembled WGS sequence"/>
</dbReference>
<evidence type="ECO:0000256" key="5">
    <source>
        <dbReference type="ARBA" id="ARBA00023136"/>
    </source>
</evidence>
<evidence type="ECO:0000256" key="4">
    <source>
        <dbReference type="ARBA" id="ARBA00022989"/>
    </source>
</evidence>
<feature type="transmembrane region" description="Helical" evidence="7">
    <location>
        <begin position="114"/>
        <end position="132"/>
    </location>
</feature>
<protein>
    <submittedName>
        <fullName evidence="9">MFS general substrate transporter</fullName>
    </submittedName>
</protein>
<dbReference type="InterPro" id="IPR011701">
    <property type="entry name" value="MFS"/>
</dbReference>
<feature type="domain" description="Major facilitator superfamily (MFS) profile" evidence="8">
    <location>
        <begin position="77"/>
        <end position="490"/>
    </location>
</feature>
<feature type="transmembrane region" description="Helical" evidence="7">
    <location>
        <begin position="201"/>
        <end position="225"/>
    </location>
</feature>
<dbReference type="InterPro" id="IPR020846">
    <property type="entry name" value="MFS_dom"/>
</dbReference>
<dbReference type="PROSITE" id="PS50850">
    <property type="entry name" value="MFS"/>
    <property type="match status" value="1"/>
</dbReference>
<feature type="transmembrane region" description="Helical" evidence="7">
    <location>
        <begin position="369"/>
        <end position="392"/>
    </location>
</feature>
<evidence type="ECO:0000256" key="6">
    <source>
        <dbReference type="ARBA" id="ARBA00037968"/>
    </source>
</evidence>
<evidence type="ECO:0000313" key="10">
    <source>
        <dbReference type="Proteomes" id="UP000308652"/>
    </source>
</evidence>